<dbReference type="RefSeq" id="WP_272742945.1">
    <property type="nucleotide sequence ID" value="NZ_JAQQKV010000001.1"/>
</dbReference>
<dbReference type="PROSITE" id="PS51257">
    <property type="entry name" value="PROKAR_LIPOPROTEIN"/>
    <property type="match status" value="1"/>
</dbReference>
<keyword evidence="4" id="KW-1185">Reference proteome</keyword>
<feature type="region of interest" description="Disordered" evidence="1">
    <location>
        <begin position="19"/>
        <end position="60"/>
    </location>
</feature>
<evidence type="ECO:0000313" key="4">
    <source>
        <dbReference type="Proteomes" id="UP001218579"/>
    </source>
</evidence>
<name>A0ABT5HG65_9CAUL</name>
<feature type="chain" id="PRO_5045328427" evidence="2">
    <location>
        <begin position="21"/>
        <end position="118"/>
    </location>
</feature>
<keyword evidence="2" id="KW-0732">Signal</keyword>
<accession>A0ABT5HG65</accession>
<evidence type="ECO:0000256" key="1">
    <source>
        <dbReference type="SAM" id="MobiDB-lite"/>
    </source>
</evidence>
<dbReference type="EMBL" id="JAQQKV010000001">
    <property type="protein sequence ID" value="MDC7674619.1"/>
    <property type="molecule type" value="Genomic_DNA"/>
</dbReference>
<feature type="signal peptide" evidence="2">
    <location>
        <begin position="1"/>
        <end position="20"/>
    </location>
</feature>
<comment type="caution">
    <text evidence="3">The sequence shown here is derived from an EMBL/GenBank/DDBJ whole genome shotgun (WGS) entry which is preliminary data.</text>
</comment>
<reference evidence="3 4" key="1">
    <citation type="submission" date="2023-01" db="EMBL/GenBank/DDBJ databases">
        <title>Novel species of the genus Asticcacaulis isolated from rivers.</title>
        <authorList>
            <person name="Lu H."/>
        </authorList>
    </citation>
    <scope>NUCLEOTIDE SEQUENCE [LARGE SCALE GENOMIC DNA]</scope>
    <source>
        <strain evidence="3 4">LKC15W</strain>
    </source>
</reference>
<gene>
    <name evidence="3" type="ORF">PQU98_00590</name>
</gene>
<dbReference type="Proteomes" id="UP001218579">
    <property type="component" value="Unassembled WGS sequence"/>
</dbReference>
<evidence type="ECO:0000256" key="2">
    <source>
        <dbReference type="SAM" id="SignalP"/>
    </source>
</evidence>
<sequence length="118" mass="12691">MTLKLKLIMAVAALAMASCASPTPAPQPAPAPNQTMKPIPNPPTPKPERPRADNDDQCGAKPLQYLIGKPRTEIPVPVNPSKRRVLCSTCAATMDFRPDRQTITFDVNTGIIQSIKCG</sequence>
<dbReference type="Gene3D" id="3.30.10.10">
    <property type="entry name" value="Trypsin Inhibitor V, subunit A"/>
    <property type="match status" value="1"/>
</dbReference>
<evidence type="ECO:0000313" key="3">
    <source>
        <dbReference type="EMBL" id="MDC7674619.1"/>
    </source>
</evidence>
<protein>
    <submittedName>
        <fullName evidence="3">Proteinase inhibitor i78</fullName>
    </submittedName>
</protein>
<proteinExistence type="predicted"/>
<organism evidence="3 4">
    <name type="scientific">Asticcacaulis machinosus</name>
    <dbReference type="NCBI Taxonomy" id="2984211"/>
    <lineage>
        <taxon>Bacteria</taxon>
        <taxon>Pseudomonadati</taxon>
        <taxon>Pseudomonadota</taxon>
        <taxon>Alphaproteobacteria</taxon>
        <taxon>Caulobacterales</taxon>
        <taxon>Caulobacteraceae</taxon>
        <taxon>Asticcacaulis</taxon>
    </lineage>
</organism>